<evidence type="ECO:0000256" key="9">
    <source>
        <dbReference type="SAM" id="Phobius"/>
    </source>
</evidence>
<organism evidence="10 11">
    <name type="scientific">Nocardioides humilatus</name>
    <dbReference type="NCBI Taxonomy" id="2607660"/>
    <lineage>
        <taxon>Bacteria</taxon>
        <taxon>Bacillati</taxon>
        <taxon>Actinomycetota</taxon>
        <taxon>Actinomycetes</taxon>
        <taxon>Propionibacteriales</taxon>
        <taxon>Nocardioidaceae</taxon>
        <taxon>Nocardioides</taxon>
    </lineage>
</organism>
<keyword evidence="11" id="KW-1185">Reference proteome</keyword>
<evidence type="ECO:0000256" key="4">
    <source>
        <dbReference type="ARBA" id="ARBA00022692"/>
    </source>
</evidence>
<feature type="transmembrane region" description="Helical" evidence="9">
    <location>
        <begin position="356"/>
        <end position="374"/>
    </location>
</feature>
<evidence type="ECO:0000256" key="7">
    <source>
        <dbReference type="ARBA" id="ARBA00024033"/>
    </source>
</evidence>
<keyword evidence="2" id="KW-1003">Cell membrane</keyword>
<evidence type="ECO:0000313" key="11">
    <source>
        <dbReference type="Proteomes" id="UP000325003"/>
    </source>
</evidence>
<proteinExistence type="inferred from homology"/>
<feature type="transmembrane region" description="Helical" evidence="9">
    <location>
        <begin position="394"/>
        <end position="411"/>
    </location>
</feature>
<dbReference type="InterPro" id="IPR018584">
    <property type="entry name" value="GT87"/>
</dbReference>
<feature type="transmembrane region" description="Helical" evidence="9">
    <location>
        <begin position="225"/>
        <end position="251"/>
    </location>
</feature>
<dbReference type="EMBL" id="VUJV01000009">
    <property type="protein sequence ID" value="KAA1415416.1"/>
    <property type="molecule type" value="Genomic_DNA"/>
</dbReference>
<keyword evidence="4 9" id="KW-0812">Transmembrane</keyword>
<dbReference type="GO" id="GO:0005886">
    <property type="term" value="C:plasma membrane"/>
    <property type="evidence" value="ECO:0007669"/>
    <property type="project" value="UniProtKB-SubCell"/>
</dbReference>
<name>A0A5B1L4Q1_9ACTN</name>
<feature type="transmembrane region" description="Helical" evidence="9">
    <location>
        <begin position="39"/>
        <end position="57"/>
    </location>
</feature>
<evidence type="ECO:0000256" key="1">
    <source>
        <dbReference type="ARBA" id="ARBA00004651"/>
    </source>
</evidence>
<keyword evidence="3" id="KW-0808">Transferase</keyword>
<dbReference type="PIRSF" id="PIRSF010361">
    <property type="entry name" value="UCP010361"/>
    <property type="match status" value="1"/>
</dbReference>
<keyword evidence="6 9" id="KW-0472">Membrane</keyword>
<feature type="region of interest" description="Disordered" evidence="8">
    <location>
        <begin position="459"/>
        <end position="482"/>
    </location>
</feature>
<dbReference type="RefSeq" id="WP_149730290.1">
    <property type="nucleotide sequence ID" value="NZ_VUJV01000009.1"/>
</dbReference>
<feature type="compositionally biased region" description="Basic and acidic residues" evidence="8">
    <location>
        <begin position="459"/>
        <end position="471"/>
    </location>
</feature>
<comment type="similarity">
    <text evidence="7">Belongs to the glycosyltransferase 87 family.</text>
</comment>
<gene>
    <name evidence="10" type="ORF">F0U44_20700</name>
</gene>
<reference evidence="10 11" key="2">
    <citation type="submission" date="2019-09" db="EMBL/GenBank/DDBJ databases">
        <authorList>
            <person name="Jin C."/>
        </authorList>
    </citation>
    <scope>NUCLEOTIDE SEQUENCE [LARGE SCALE GENOMIC DNA]</scope>
    <source>
        <strain evidence="10 11">BN130099</strain>
    </source>
</reference>
<feature type="transmembrane region" description="Helical" evidence="9">
    <location>
        <begin position="154"/>
        <end position="176"/>
    </location>
</feature>
<comment type="caution">
    <text evidence="10">The sequence shown here is derived from an EMBL/GenBank/DDBJ whole genome shotgun (WGS) entry which is preliminary data.</text>
</comment>
<protein>
    <submittedName>
        <fullName evidence="10">DUF2029 domain-containing protein</fullName>
    </submittedName>
</protein>
<evidence type="ECO:0000256" key="3">
    <source>
        <dbReference type="ARBA" id="ARBA00022679"/>
    </source>
</evidence>
<dbReference type="GO" id="GO:0016758">
    <property type="term" value="F:hexosyltransferase activity"/>
    <property type="evidence" value="ECO:0007669"/>
    <property type="project" value="InterPro"/>
</dbReference>
<evidence type="ECO:0000313" key="10">
    <source>
        <dbReference type="EMBL" id="KAA1415416.1"/>
    </source>
</evidence>
<sequence>MTHVHPTRDDRVVAAVSEAVGGPVGDHAGRHPWWTPTRVLLLMTAVIFTLGLVQKAPCSLAEGKDQPWVYSHMCYTDLRPLYVPRGLAELTWPYSHDEETRNRYQVMEYPVGISYWAYGTAWVTQKISGGPDVSARSDRPVTDLYGDKDVDRELTIFVLVNAAGFAMLALIAAWALSRVDRGRPWDAAAFALSPTLILTGLINWDLIAVALVAGALLAWSRARPVLTGVLIGLGTAAKLYPLFLLGGLLIICIRQRRFGAFGLAALWAAVSWAAVNLPAVLTGPDEWKVFWSFNADRGADLGSVWLIINQVRDSGVQVDTINTWSWAFFGAWCLGVLVVGLLAGRRTGHVPRLAQLGFLIVAGFLLVNKVYSPQYVLWLLPLAVLARPRWRDQIIWQAGEVFYFCTVWWYLGGYLQPAGGGDVGFYWVGIVVRMACELYLVVMVVRDLFLPQHDPAGDRPEPEELGDHDLVESGGGVAHPHVDHVAHGRHTRTVR</sequence>
<feature type="transmembrane region" description="Helical" evidence="9">
    <location>
        <begin position="324"/>
        <end position="344"/>
    </location>
</feature>
<feature type="transmembrane region" description="Helical" evidence="9">
    <location>
        <begin position="423"/>
        <end position="445"/>
    </location>
</feature>
<reference evidence="10 11" key="1">
    <citation type="submission" date="2019-09" db="EMBL/GenBank/DDBJ databases">
        <title>Nocardioides panacisoli sp. nov., isolated from the soil of a ginseng field.</title>
        <authorList>
            <person name="Cho C."/>
        </authorList>
    </citation>
    <scope>NUCLEOTIDE SEQUENCE [LARGE SCALE GENOMIC DNA]</scope>
    <source>
        <strain evidence="10 11">BN130099</strain>
    </source>
</reference>
<evidence type="ECO:0000256" key="2">
    <source>
        <dbReference type="ARBA" id="ARBA00022475"/>
    </source>
</evidence>
<comment type="subcellular location">
    <subcellularLocation>
        <location evidence="1">Cell membrane</location>
        <topology evidence="1">Multi-pass membrane protein</topology>
    </subcellularLocation>
</comment>
<keyword evidence="5 9" id="KW-1133">Transmembrane helix</keyword>
<evidence type="ECO:0000256" key="8">
    <source>
        <dbReference type="SAM" id="MobiDB-lite"/>
    </source>
</evidence>
<feature type="transmembrane region" description="Helical" evidence="9">
    <location>
        <begin position="188"/>
        <end position="219"/>
    </location>
</feature>
<dbReference type="Proteomes" id="UP000325003">
    <property type="component" value="Unassembled WGS sequence"/>
</dbReference>
<evidence type="ECO:0000256" key="5">
    <source>
        <dbReference type="ARBA" id="ARBA00022989"/>
    </source>
</evidence>
<dbReference type="InterPro" id="IPR016570">
    <property type="entry name" value="UCP010361"/>
</dbReference>
<dbReference type="Pfam" id="PF09594">
    <property type="entry name" value="GT87"/>
    <property type="match status" value="1"/>
</dbReference>
<evidence type="ECO:0000256" key="6">
    <source>
        <dbReference type="ARBA" id="ARBA00023136"/>
    </source>
</evidence>
<feature type="transmembrane region" description="Helical" evidence="9">
    <location>
        <begin position="258"/>
        <end position="281"/>
    </location>
</feature>
<accession>A0A5B1L4Q1</accession>
<dbReference type="AlphaFoldDB" id="A0A5B1L4Q1"/>